<dbReference type="Gene3D" id="1.10.10.10">
    <property type="entry name" value="Winged helix-like DNA-binding domain superfamily/Winged helix DNA-binding domain"/>
    <property type="match status" value="1"/>
</dbReference>
<dbReference type="GO" id="GO:0003700">
    <property type="term" value="F:DNA-binding transcription factor activity"/>
    <property type="evidence" value="ECO:0007669"/>
    <property type="project" value="InterPro"/>
</dbReference>
<evidence type="ECO:0000313" key="2">
    <source>
        <dbReference type="EMBL" id="RYC67254.1"/>
    </source>
</evidence>
<evidence type="ECO:0000313" key="3">
    <source>
        <dbReference type="Proteomes" id="UP000290407"/>
    </source>
</evidence>
<dbReference type="SUPFAM" id="SSF46785">
    <property type="entry name" value="Winged helix' DNA-binding domain"/>
    <property type="match status" value="1"/>
</dbReference>
<dbReference type="PROSITE" id="PS50995">
    <property type="entry name" value="HTH_MARR_2"/>
    <property type="match status" value="1"/>
</dbReference>
<comment type="caution">
    <text evidence="2">The sequence shown here is derived from an EMBL/GenBank/DDBJ whole genome shotgun (WGS) entry which is preliminary data.</text>
</comment>
<dbReference type="RefSeq" id="WP_129605053.1">
    <property type="nucleotide sequence ID" value="NZ_SBLB01000008.1"/>
</dbReference>
<feature type="domain" description="HTH marR-type" evidence="1">
    <location>
        <begin position="20"/>
        <end position="154"/>
    </location>
</feature>
<sequence>MTTETDKNSFDFEQYRIMRERSIGRLLWRMKRYMESFVEPRLHQQGFTDFKMSYLMFLANIGERGTTNNELAKRACVTKQMMSKIVGLLEADGYIYTQKNPADSRSSVIFLNDRGKELFMALKDSMQEARDQFDSIVGHDRMDQVIDTLLELVTVLEADNPTSGE</sequence>
<organism evidence="2 3">
    <name type="scientific">Spirosoma sordidisoli</name>
    <dbReference type="NCBI Taxonomy" id="2502893"/>
    <lineage>
        <taxon>Bacteria</taxon>
        <taxon>Pseudomonadati</taxon>
        <taxon>Bacteroidota</taxon>
        <taxon>Cytophagia</taxon>
        <taxon>Cytophagales</taxon>
        <taxon>Cytophagaceae</taxon>
        <taxon>Spirosoma</taxon>
    </lineage>
</organism>
<dbReference type="Proteomes" id="UP000290407">
    <property type="component" value="Unassembled WGS sequence"/>
</dbReference>
<dbReference type="AlphaFoldDB" id="A0A4Q2UE54"/>
<dbReference type="EMBL" id="SBLB01000008">
    <property type="protein sequence ID" value="RYC67254.1"/>
    <property type="molecule type" value="Genomic_DNA"/>
</dbReference>
<dbReference type="InterPro" id="IPR000835">
    <property type="entry name" value="HTH_MarR-typ"/>
</dbReference>
<dbReference type="PANTHER" id="PTHR33164">
    <property type="entry name" value="TRANSCRIPTIONAL REGULATOR, MARR FAMILY"/>
    <property type="match status" value="1"/>
</dbReference>
<protein>
    <submittedName>
        <fullName evidence="2">MarR family transcriptional regulator</fullName>
    </submittedName>
</protein>
<reference evidence="2 3" key="1">
    <citation type="submission" date="2019-01" db="EMBL/GenBank/DDBJ databases">
        <title>Spirosoma flava sp. nov., a propanil-degrading bacterium isolated from herbicide-contaminated soil.</title>
        <authorList>
            <person name="Zhang L."/>
            <person name="Jiang J.-D."/>
        </authorList>
    </citation>
    <scope>NUCLEOTIDE SEQUENCE [LARGE SCALE GENOMIC DNA]</scope>
    <source>
        <strain evidence="2 3">TY50</strain>
    </source>
</reference>
<keyword evidence="3" id="KW-1185">Reference proteome</keyword>
<name>A0A4Q2UE54_9BACT</name>
<dbReference type="SMART" id="SM00347">
    <property type="entry name" value="HTH_MARR"/>
    <property type="match status" value="1"/>
</dbReference>
<proteinExistence type="predicted"/>
<gene>
    <name evidence="2" type="ORF">EQG79_24350</name>
</gene>
<dbReference type="InterPro" id="IPR036388">
    <property type="entry name" value="WH-like_DNA-bd_sf"/>
</dbReference>
<dbReference type="InterPro" id="IPR036390">
    <property type="entry name" value="WH_DNA-bd_sf"/>
</dbReference>
<dbReference type="Pfam" id="PF12802">
    <property type="entry name" value="MarR_2"/>
    <property type="match status" value="1"/>
</dbReference>
<dbReference type="PANTHER" id="PTHR33164:SF13">
    <property type="entry name" value="4-HYDROXYPHENYLACETATE CATABOLISM PROTEIN"/>
    <property type="match status" value="1"/>
</dbReference>
<dbReference type="InterPro" id="IPR039422">
    <property type="entry name" value="MarR/SlyA-like"/>
</dbReference>
<dbReference type="GO" id="GO:0006950">
    <property type="term" value="P:response to stress"/>
    <property type="evidence" value="ECO:0007669"/>
    <property type="project" value="TreeGrafter"/>
</dbReference>
<accession>A0A4Q2UE54</accession>
<evidence type="ECO:0000259" key="1">
    <source>
        <dbReference type="PROSITE" id="PS50995"/>
    </source>
</evidence>